<name>A0A916DX44_9BACT</name>
<keyword evidence="9" id="KW-0963">Cytoplasm</keyword>
<evidence type="ECO:0000256" key="7">
    <source>
        <dbReference type="ARBA" id="ARBA00022958"/>
    </source>
</evidence>
<evidence type="ECO:0000313" key="12">
    <source>
        <dbReference type="EMBL" id="BDS15492.1"/>
    </source>
</evidence>
<evidence type="ECO:0000256" key="6">
    <source>
        <dbReference type="ARBA" id="ARBA00022842"/>
    </source>
</evidence>
<evidence type="ECO:0000256" key="10">
    <source>
        <dbReference type="RuleBase" id="RU003313"/>
    </source>
</evidence>
<dbReference type="GO" id="GO:0042802">
    <property type="term" value="F:identical protein binding"/>
    <property type="evidence" value="ECO:0007669"/>
    <property type="project" value="UniProtKB-ARBA"/>
</dbReference>
<dbReference type="InterPro" id="IPR027368">
    <property type="entry name" value="MnmE_dom2"/>
</dbReference>
<dbReference type="EC" id="3.6.-.-" evidence="9"/>
<reference evidence="12" key="1">
    <citation type="submission" date="2022-09" db="EMBL/GenBank/DDBJ databases">
        <title>Aureispira anguillicida sp. nov., isolated from Leptocephalus of Japanese eel Anguilla japonica.</title>
        <authorList>
            <person name="Yuasa K."/>
            <person name="Mekata T."/>
            <person name="Ikunari K."/>
        </authorList>
    </citation>
    <scope>NUCLEOTIDE SEQUENCE</scope>
    <source>
        <strain evidence="12">EL160426</strain>
    </source>
</reference>
<dbReference type="InterPro" id="IPR004520">
    <property type="entry name" value="GTPase_MnmE"/>
</dbReference>
<dbReference type="PROSITE" id="PS51709">
    <property type="entry name" value="G_TRME"/>
    <property type="match status" value="1"/>
</dbReference>
<dbReference type="PANTHER" id="PTHR42714">
    <property type="entry name" value="TRNA MODIFICATION GTPASE GTPBP3"/>
    <property type="match status" value="1"/>
</dbReference>
<evidence type="ECO:0000313" key="13">
    <source>
        <dbReference type="Proteomes" id="UP001060919"/>
    </source>
</evidence>
<dbReference type="GO" id="GO:0005829">
    <property type="term" value="C:cytosol"/>
    <property type="evidence" value="ECO:0007669"/>
    <property type="project" value="TreeGrafter"/>
</dbReference>
<dbReference type="CDD" id="cd04164">
    <property type="entry name" value="trmE"/>
    <property type="match status" value="1"/>
</dbReference>
<feature type="binding site" evidence="9">
    <location>
        <begin position="304"/>
        <end position="307"/>
    </location>
    <ligand>
        <name>GTP</name>
        <dbReference type="ChEBI" id="CHEBI:37565"/>
    </ligand>
</feature>
<dbReference type="NCBIfam" id="TIGR00231">
    <property type="entry name" value="small_GTP"/>
    <property type="match status" value="1"/>
</dbReference>
<dbReference type="FunFam" id="3.30.1360.120:FF:000003">
    <property type="entry name" value="tRNA modification GTPase MnmE"/>
    <property type="match status" value="1"/>
</dbReference>
<feature type="binding site" evidence="9">
    <location>
        <position position="281"/>
    </location>
    <ligand>
        <name>K(+)</name>
        <dbReference type="ChEBI" id="CHEBI:29103"/>
    </ligand>
</feature>
<dbReference type="Pfam" id="PF01926">
    <property type="entry name" value="MMR_HSR1"/>
    <property type="match status" value="1"/>
</dbReference>
<keyword evidence="6 9" id="KW-0460">Magnesium</keyword>
<feature type="binding site" evidence="9">
    <location>
        <position position="279"/>
    </location>
    <ligand>
        <name>K(+)</name>
        <dbReference type="ChEBI" id="CHEBI:29103"/>
    </ligand>
</feature>
<dbReference type="Proteomes" id="UP001060919">
    <property type="component" value="Chromosome"/>
</dbReference>
<feature type="binding site" evidence="9">
    <location>
        <begin position="260"/>
        <end position="265"/>
    </location>
    <ligand>
        <name>GTP</name>
        <dbReference type="ChEBI" id="CHEBI:37565"/>
    </ligand>
</feature>
<dbReference type="GO" id="GO:0002098">
    <property type="term" value="P:tRNA wobble uridine modification"/>
    <property type="evidence" value="ECO:0007669"/>
    <property type="project" value="TreeGrafter"/>
</dbReference>
<comment type="subunit">
    <text evidence="9">Homodimer. Heterotetramer of two MnmE and two MnmG subunits.</text>
</comment>
<keyword evidence="2 9" id="KW-0819">tRNA processing</keyword>
<evidence type="ECO:0000256" key="4">
    <source>
        <dbReference type="ARBA" id="ARBA00022741"/>
    </source>
</evidence>
<dbReference type="HAMAP" id="MF_00379">
    <property type="entry name" value="GTPase_MnmE"/>
    <property type="match status" value="1"/>
</dbReference>
<dbReference type="Gene3D" id="3.40.50.300">
    <property type="entry name" value="P-loop containing nucleotide triphosphate hydrolases"/>
    <property type="match status" value="1"/>
</dbReference>
<comment type="similarity">
    <text evidence="1 9 10">Belongs to the TRAFAC class TrmE-Era-EngA-EngB-Septin-like GTPase superfamily. TrmE GTPase family.</text>
</comment>
<dbReference type="InterPro" id="IPR027417">
    <property type="entry name" value="P-loop_NTPase"/>
</dbReference>
<dbReference type="EMBL" id="AP026867">
    <property type="protein sequence ID" value="BDS15492.1"/>
    <property type="molecule type" value="Genomic_DNA"/>
</dbReference>
<feature type="binding site" evidence="9">
    <location>
        <position position="284"/>
    </location>
    <ligand>
        <name>K(+)</name>
        <dbReference type="ChEBI" id="CHEBI:29103"/>
    </ligand>
</feature>
<evidence type="ECO:0000256" key="1">
    <source>
        <dbReference type="ARBA" id="ARBA00011043"/>
    </source>
</evidence>
<dbReference type="AlphaFoldDB" id="A0A916DX44"/>
<sequence length="503" mass="56063">MYIYNFKFYLATSDSEIFSVNCYINHPVYNFIDLQDTIVALATPAGSGAIGIVRLSGTHAISIANEVFSAKNLEEVDSHTIHLGYIRNEQQKIIDQALVSVFKMPHSYTKENVIEVSCHGSRYIQQQLIELFIRKGARIAREGEFTLRAFLNGQMDLSQAEAVADLIAAESESAHQIALSQMRGGFSDEIKNLRDELIHFASLIELELDFGEEDVEFANRNDLKDLVAKILTIIKRLLDSFQLGNAIKHGVNTVLAGRPNAGKSTLLNALLNEERAIVSDIAGTTRDTIEGILNIQGVQYRLIDTAGIREATDQIEAIGVQKTMEQVAKSSILVYVYDRNSLSPIEVQADLQKLDNEKMNIIVVANKTDIYNNQQDDGRPNPFIEDRQLFAITQALEKQYITVHLSAKDKTQIDQLKKQLFELFSSNEINQDNSIVSNSRHYEALKSALESLDAVMHGLEVGISGDFLAMDIRHALNYLGEITGQISTDDLLGNIFSSFCIGK</sequence>
<keyword evidence="5 9" id="KW-0378">Hydrolase</keyword>
<proteinExistence type="inferred from homology"/>
<keyword evidence="7 9" id="KW-0630">Potassium</keyword>
<dbReference type="SUPFAM" id="SSF52540">
    <property type="entry name" value="P-loop containing nucleoside triphosphate hydrolases"/>
    <property type="match status" value="1"/>
</dbReference>
<comment type="subcellular location">
    <subcellularLocation>
        <location evidence="9">Cytoplasm</location>
    </subcellularLocation>
</comment>
<dbReference type="InterPro" id="IPR025867">
    <property type="entry name" value="MnmE_helical"/>
</dbReference>
<accession>A0A916DX44</accession>
<dbReference type="InterPro" id="IPR031168">
    <property type="entry name" value="G_TrmE"/>
</dbReference>
<dbReference type="CDD" id="cd14858">
    <property type="entry name" value="TrmE_N"/>
    <property type="match status" value="1"/>
</dbReference>
<comment type="cofactor">
    <cofactor evidence="9">
        <name>K(+)</name>
        <dbReference type="ChEBI" id="CHEBI:29103"/>
    </cofactor>
    <text evidence="9">Binds 1 potassium ion per subunit.</text>
</comment>
<dbReference type="GO" id="GO:0005525">
    <property type="term" value="F:GTP binding"/>
    <property type="evidence" value="ECO:0007669"/>
    <property type="project" value="UniProtKB-UniRule"/>
</dbReference>
<feature type="binding site" evidence="9">
    <location>
        <position position="264"/>
    </location>
    <ligand>
        <name>Mg(2+)</name>
        <dbReference type="ChEBI" id="CHEBI:18420"/>
    </ligand>
</feature>
<evidence type="ECO:0000256" key="9">
    <source>
        <dbReference type="HAMAP-Rule" id="MF_00379"/>
    </source>
</evidence>
<feature type="binding site" evidence="9">
    <location>
        <position position="260"/>
    </location>
    <ligand>
        <name>K(+)</name>
        <dbReference type="ChEBI" id="CHEBI:29103"/>
    </ligand>
</feature>
<dbReference type="PANTHER" id="PTHR42714:SF2">
    <property type="entry name" value="TRNA MODIFICATION GTPASE GTPBP3, MITOCHONDRIAL"/>
    <property type="match status" value="1"/>
</dbReference>
<dbReference type="KEGG" id="aup:AsAng_0062760"/>
<dbReference type="GO" id="GO:0030488">
    <property type="term" value="P:tRNA methylation"/>
    <property type="evidence" value="ECO:0007669"/>
    <property type="project" value="TreeGrafter"/>
</dbReference>
<dbReference type="NCBIfam" id="TIGR00450">
    <property type="entry name" value="mnmE_trmE_thdF"/>
    <property type="match status" value="1"/>
</dbReference>
<evidence type="ECO:0000256" key="2">
    <source>
        <dbReference type="ARBA" id="ARBA00022694"/>
    </source>
</evidence>
<keyword evidence="4 9" id="KW-0547">Nucleotide-binding</keyword>
<dbReference type="Gene3D" id="1.20.120.430">
    <property type="entry name" value="tRNA modification GTPase MnmE domain 2"/>
    <property type="match status" value="1"/>
</dbReference>
<feature type="binding site" evidence="9">
    <location>
        <begin position="279"/>
        <end position="285"/>
    </location>
    <ligand>
        <name>GTP</name>
        <dbReference type="ChEBI" id="CHEBI:37565"/>
    </ligand>
</feature>
<evidence type="ECO:0000256" key="8">
    <source>
        <dbReference type="ARBA" id="ARBA00023134"/>
    </source>
</evidence>
<dbReference type="Pfam" id="PF10396">
    <property type="entry name" value="TrmE_N"/>
    <property type="match status" value="1"/>
</dbReference>
<dbReference type="Gene3D" id="3.30.1360.120">
    <property type="entry name" value="Probable tRNA modification gtpase trme, domain 1"/>
    <property type="match status" value="1"/>
</dbReference>
<dbReference type="GO" id="GO:0003924">
    <property type="term" value="F:GTPase activity"/>
    <property type="evidence" value="ECO:0007669"/>
    <property type="project" value="UniProtKB-UniRule"/>
</dbReference>
<keyword evidence="13" id="KW-1185">Reference proteome</keyword>
<dbReference type="Pfam" id="PF12631">
    <property type="entry name" value="MnmE_helical"/>
    <property type="match status" value="1"/>
</dbReference>
<keyword evidence="8 9" id="KW-0342">GTP-binding</keyword>
<evidence type="ECO:0000259" key="11">
    <source>
        <dbReference type="PROSITE" id="PS51709"/>
    </source>
</evidence>
<dbReference type="InterPro" id="IPR005225">
    <property type="entry name" value="Small_GTP-bd"/>
</dbReference>
<evidence type="ECO:0000256" key="5">
    <source>
        <dbReference type="ARBA" id="ARBA00022801"/>
    </source>
</evidence>
<comment type="caution">
    <text evidence="9">Lacks conserved residue(s) required for the propagation of feature annotation.</text>
</comment>
<organism evidence="12 13">
    <name type="scientific">Aureispira anguillae</name>
    <dbReference type="NCBI Taxonomy" id="2864201"/>
    <lineage>
        <taxon>Bacteria</taxon>
        <taxon>Pseudomonadati</taxon>
        <taxon>Bacteroidota</taxon>
        <taxon>Saprospiria</taxon>
        <taxon>Saprospirales</taxon>
        <taxon>Saprospiraceae</taxon>
        <taxon>Aureispira</taxon>
    </lineage>
</organism>
<feature type="domain" description="TrmE-type G" evidence="11">
    <location>
        <begin position="250"/>
        <end position="425"/>
    </location>
</feature>
<dbReference type="GO" id="GO:0046872">
    <property type="term" value="F:metal ion binding"/>
    <property type="evidence" value="ECO:0007669"/>
    <property type="project" value="UniProtKB-KW"/>
</dbReference>
<keyword evidence="3 9" id="KW-0479">Metal-binding</keyword>
<evidence type="ECO:0000256" key="3">
    <source>
        <dbReference type="ARBA" id="ARBA00022723"/>
    </source>
</evidence>
<comment type="function">
    <text evidence="9">Exhibits a very high intrinsic GTPase hydrolysis rate. Involved in the addition of a carboxymethylaminomethyl (cmnm) group at the wobble position (U34) of certain tRNAs, forming tRNA-cmnm(5)s(2)U34.</text>
</comment>
<dbReference type="InterPro" id="IPR006073">
    <property type="entry name" value="GTP-bd"/>
</dbReference>
<protein>
    <recommendedName>
        <fullName evidence="9">tRNA modification GTPase MnmE</fullName>
        <ecNumber evidence="9">3.6.-.-</ecNumber>
    </recommendedName>
</protein>
<gene>
    <name evidence="9" type="primary">mnmE</name>
    <name evidence="9" type="synonym">trmE</name>
    <name evidence="12" type="ORF">AsAng_0062760</name>
</gene>
<feature type="binding site" evidence="9">
    <location>
        <position position="285"/>
    </location>
    <ligand>
        <name>Mg(2+)</name>
        <dbReference type="ChEBI" id="CHEBI:18420"/>
    </ligand>
</feature>
<dbReference type="InterPro" id="IPR027266">
    <property type="entry name" value="TrmE/GcvT-like"/>
</dbReference>
<dbReference type="InterPro" id="IPR018948">
    <property type="entry name" value="GTP-bd_TrmE_N"/>
</dbReference>
<dbReference type="SUPFAM" id="SSF116878">
    <property type="entry name" value="TrmE connector domain"/>
    <property type="match status" value="1"/>
</dbReference>